<sequence>MDLIEERLAHLLKSVDDLSDVVARQEKEISVLTRRVQMLMEREAAREASAGVAEIVGDERPPHY</sequence>
<keyword evidence="4" id="KW-1185">Reference proteome</keyword>
<keyword evidence="1" id="KW-0175">Coiled coil</keyword>
<dbReference type="Proteomes" id="UP000523601">
    <property type="component" value="Unassembled WGS sequence"/>
</dbReference>
<dbReference type="AlphaFoldDB" id="A0A850Q736"/>
<comment type="caution">
    <text evidence="2">The sequence shown here is derived from an EMBL/GenBank/DDBJ whole genome shotgun (WGS) entry which is preliminary data.</text>
</comment>
<dbReference type="InterPro" id="IPR007236">
    <property type="entry name" value="SlyX"/>
</dbReference>
<dbReference type="Proteomes" id="UP000592216">
    <property type="component" value="Unassembled WGS sequence"/>
</dbReference>
<protein>
    <submittedName>
        <fullName evidence="2">SlyX family protein</fullName>
    </submittedName>
</protein>
<dbReference type="EMBL" id="JABCJE010000019">
    <property type="protein sequence ID" value="NVO25607.1"/>
    <property type="molecule type" value="Genomic_DNA"/>
</dbReference>
<dbReference type="RefSeq" id="WP_176853155.1">
    <property type="nucleotide sequence ID" value="NZ_JABCJD010000001.1"/>
</dbReference>
<name>A0A850Q736_9RHOB</name>
<evidence type="ECO:0000256" key="1">
    <source>
        <dbReference type="SAM" id="Coils"/>
    </source>
</evidence>
<evidence type="ECO:0000313" key="3">
    <source>
        <dbReference type="EMBL" id="NVO26720.1"/>
    </source>
</evidence>
<reference evidence="4 5" key="1">
    <citation type="submission" date="2020-04" db="EMBL/GenBank/DDBJ databases">
        <title>Donghicola sp., a member of the Rhodobacteraceae family isolated from mangrove forest in Thailand.</title>
        <authorList>
            <person name="Charoenyingcharoen P."/>
            <person name="Yukphan P."/>
        </authorList>
    </citation>
    <scope>NUCLEOTIDE SEQUENCE [LARGE SCALE GENOMIC DNA]</scope>
    <source>
        <strain evidence="2 5">B5-SW-15</strain>
        <strain evidence="3 4">C2-DW-16</strain>
    </source>
</reference>
<accession>A0A850Q736</accession>
<dbReference type="EMBL" id="JABCJD010000001">
    <property type="protein sequence ID" value="NVO26720.1"/>
    <property type="molecule type" value="Genomic_DNA"/>
</dbReference>
<proteinExistence type="predicted"/>
<evidence type="ECO:0000313" key="4">
    <source>
        <dbReference type="Proteomes" id="UP000523601"/>
    </source>
</evidence>
<dbReference type="Pfam" id="PF04102">
    <property type="entry name" value="SlyX"/>
    <property type="match status" value="1"/>
</dbReference>
<gene>
    <name evidence="3" type="ORF">HJ526_04760</name>
    <name evidence="2" type="ORF">HJ536_19835</name>
</gene>
<evidence type="ECO:0000313" key="5">
    <source>
        <dbReference type="Proteomes" id="UP000592216"/>
    </source>
</evidence>
<organism evidence="2 5">
    <name type="scientific">Donghicola mangrovi</name>
    <dbReference type="NCBI Taxonomy" id="2729614"/>
    <lineage>
        <taxon>Bacteria</taxon>
        <taxon>Pseudomonadati</taxon>
        <taxon>Pseudomonadota</taxon>
        <taxon>Alphaproteobacteria</taxon>
        <taxon>Rhodobacterales</taxon>
        <taxon>Roseobacteraceae</taxon>
        <taxon>Donghicola</taxon>
    </lineage>
</organism>
<evidence type="ECO:0000313" key="2">
    <source>
        <dbReference type="EMBL" id="NVO25607.1"/>
    </source>
</evidence>
<feature type="coiled-coil region" evidence="1">
    <location>
        <begin position="8"/>
        <end position="42"/>
    </location>
</feature>